<dbReference type="STRING" id="1316936.K678_10621"/>
<feature type="region of interest" description="A; substrate-binding" evidence="10">
    <location>
        <begin position="1"/>
        <end position="327"/>
    </location>
</feature>
<dbReference type="InterPro" id="IPR020568">
    <property type="entry name" value="Ribosomal_Su5_D2-typ_SF"/>
</dbReference>
<evidence type="ECO:0000256" key="8">
    <source>
        <dbReference type="ARBA" id="ARBA00058590"/>
    </source>
</evidence>
<evidence type="ECO:0000256" key="11">
    <source>
        <dbReference type="PIRSR" id="PIRSR002583-1"/>
    </source>
</evidence>
<dbReference type="SUPFAM" id="SSF54211">
    <property type="entry name" value="Ribosomal protein S5 domain 2-like"/>
    <property type="match status" value="1"/>
</dbReference>
<dbReference type="GO" id="GO:0005737">
    <property type="term" value="C:cytoplasm"/>
    <property type="evidence" value="ECO:0007669"/>
    <property type="project" value="UniProtKB-SubCell"/>
</dbReference>
<dbReference type="NCBIfam" id="NF003555">
    <property type="entry name" value="PRK05218.1"/>
    <property type="match status" value="1"/>
</dbReference>
<dbReference type="Gene3D" id="3.40.50.11260">
    <property type="match status" value="1"/>
</dbReference>
<sequence length="624" mass="69344">MAEEKRQFQAEVGKLLDIVVHSLYSNKEIFLRELISNASDSCDRLRYAALTRPELLGEDGTGFRIRLIPNAEAGTLTIADNGQGMDHDELIANLGTIAKSGTSDFLSRLTGDARKDVNLIGQFGVGFYSAFMVADRVSVVSRKAGEAEGWVWTSDGKGEFTVAPAPEAERGAAITLHLREDSREFLEAFRLKSVVKRYSDHIAIPVLLKDGDKDEETINSASALWTRSKSEITPEQYKEFYHHVAHAFDDPWATLHYKAEGAIEYTGLLFLPSTKPFDIFNPERKQHVKLYVRRVFITDDCEELLPPYLRFVRGIVDSQDLPLNVSREMLQHNPILAKIRTGLVKRILGELKRKAEAEDGDYLTFWDTFGAVLKEGLYEDFERREDILDLCRFRTTASDGWVSLAEYLGRMKEGQEAIYTIAGDDLAALKKSPQLEGFAAKGVEVLLLTDPIDEFWVSSVGDYKDKQFRSVAAAGGDLSKVKADENAETPKEDEAPSDEIATLIEAVKLALGDKVKDVRASERLTESAVCLVAAEGEMSMHLEKLLRAHRQVDAERPRILELNPRHALIKGLAHRVKTGGTGPLVEDIAALLFDQARIVEGEPPADPAAFARRLVAVMEKGLGA</sequence>
<dbReference type="Proteomes" id="UP000015350">
    <property type="component" value="Unassembled WGS sequence"/>
</dbReference>
<dbReference type="PIRSF" id="PIRSF002583">
    <property type="entry name" value="Hsp90"/>
    <property type="match status" value="1"/>
</dbReference>
<dbReference type="eggNOG" id="COG0326">
    <property type="taxonomic scope" value="Bacteria"/>
</dbReference>
<dbReference type="GO" id="GO:0051082">
    <property type="term" value="F:unfolded protein binding"/>
    <property type="evidence" value="ECO:0007669"/>
    <property type="project" value="UniProtKB-UniRule"/>
</dbReference>
<protein>
    <recommendedName>
        <fullName evidence="9 10">Chaperone protein HtpG</fullName>
    </recommendedName>
    <alternativeName>
        <fullName evidence="10">Heat shock protein HtpG</fullName>
    </alternativeName>
    <alternativeName>
        <fullName evidence="10">High temperature protein G</fullName>
    </alternativeName>
</protein>
<dbReference type="FunFam" id="3.30.565.10:FF:000009">
    <property type="entry name" value="Molecular chaperone HtpG"/>
    <property type="match status" value="1"/>
</dbReference>
<dbReference type="Gene3D" id="1.20.120.790">
    <property type="entry name" value="Heat shock protein 90, C-terminal domain"/>
    <property type="match status" value="1"/>
</dbReference>
<dbReference type="InterPro" id="IPR036890">
    <property type="entry name" value="HATPase_C_sf"/>
</dbReference>
<dbReference type="Gene3D" id="3.30.565.10">
    <property type="entry name" value="Histidine kinase-like ATPase, C-terminal domain"/>
    <property type="match status" value="1"/>
</dbReference>
<dbReference type="PANTHER" id="PTHR11528">
    <property type="entry name" value="HEAT SHOCK PROTEIN 90 FAMILY MEMBER"/>
    <property type="match status" value="1"/>
</dbReference>
<keyword evidence="4 10" id="KW-0547">Nucleotide-binding</keyword>
<dbReference type="GO" id="GO:0016887">
    <property type="term" value="F:ATP hydrolysis activity"/>
    <property type="evidence" value="ECO:0007669"/>
    <property type="project" value="InterPro"/>
</dbReference>
<organism evidence="12 13">
    <name type="scientific">Magnetospirillum fulvum MGU-K5</name>
    <dbReference type="NCBI Taxonomy" id="1316936"/>
    <lineage>
        <taxon>Bacteria</taxon>
        <taxon>Pseudomonadati</taxon>
        <taxon>Pseudomonadota</taxon>
        <taxon>Alphaproteobacteria</taxon>
        <taxon>Rhodospirillales</taxon>
        <taxon>Rhodospirillaceae</taxon>
        <taxon>Magnetospirillum</taxon>
    </lineage>
</organism>
<keyword evidence="3 10" id="KW-0963">Cytoplasm</keyword>
<feature type="binding site" evidence="11">
    <location>
        <position position="80"/>
    </location>
    <ligand>
        <name>ATP</name>
        <dbReference type="ChEBI" id="CHEBI:30616"/>
    </ligand>
</feature>
<dbReference type="SUPFAM" id="SSF110942">
    <property type="entry name" value="HSP90 C-terminal domain"/>
    <property type="match status" value="1"/>
</dbReference>
<dbReference type="InterPro" id="IPR020575">
    <property type="entry name" value="Hsp90_N"/>
</dbReference>
<dbReference type="FunFam" id="3.30.230.80:FF:000002">
    <property type="entry name" value="Molecular chaperone HtpG"/>
    <property type="match status" value="1"/>
</dbReference>
<evidence type="ECO:0000313" key="13">
    <source>
        <dbReference type="Proteomes" id="UP000015350"/>
    </source>
</evidence>
<feature type="binding site" evidence="11">
    <location>
        <position position="85"/>
    </location>
    <ligand>
        <name>ATP</name>
        <dbReference type="ChEBI" id="CHEBI:30616"/>
    </ligand>
</feature>
<dbReference type="AlphaFoldDB" id="S9TSG7"/>
<dbReference type="SUPFAM" id="SSF55874">
    <property type="entry name" value="ATPase domain of HSP90 chaperone/DNA topoisomerase II/histidine kinase"/>
    <property type="match status" value="1"/>
</dbReference>
<reference evidence="12 13" key="1">
    <citation type="submission" date="2013-04" db="EMBL/GenBank/DDBJ databases">
        <authorList>
            <person name="Kuznetsov B."/>
            <person name="Ivanovsky R."/>
        </authorList>
    </citation>
    <scope>NUCLEOTIDE SEQUENCE [LARGE SCALE GENOMIC DNA]</scope>
    <source>
        <strain evidence="12 13">MGU-K5</strain>
    </source>
</reference>
<dbReference type="InterPro" id="IPR037196">
    <property type="entry name" value="HSP90_C"/>
</dbReference>
<feature type="binding site" evidence="11">
    <location>
        <position position="33"/>
    </location>
    <ligand>
        <name>ATP</name>
        <dbReference type="ChEBI" id="CHEBI:30616"/>
    </ligand>
</feature>
<dbReference type="Pfam" id="PF00183">
    <property type="entry name" value="HSP90"/>
    <property type="match status" value="1"/>
</dbReference>
<evidence type="ECO:0000256" key="9">
    <source>
        <dbReference type="ARBA" id="ARBA00070675"/>
    </source>
</evidence>
<evidence type="ECO:0000256" key="6">
    <source>
        <dbReference type="ARBA" id="ARBA00023016"/>
    </source>
</evidence>
<dbReference type="HAMAP" id="MF_00505">
    <property type="entry name" value="HSP90"/>
    <property type="match status" value="1"/>
</dbReference>
<dbReference type="RefSeq" id="WP_021132439.1">
    <property type="nucleotide sequence ID" value="NZ_AQPH01000038.1"/>
</dbReference>
<comment type="caution">
    <text evidence="10">Lacks conserved residue(s) required for the propagation of feature annotation.</text>
</comment>
<proteinExistence type="inferred from homology"/>
<name>S9TSG7_MAGFU</name>
<dbReference type="PRINTS" id="PR00775">
    <property type="entry name" value="HEATSHOCK90"/>
</dbReference>
<comment type="function">
    <text evidence="8 10">Molecular chaperone. Has ATPase activity.</text>
</comment>
<evidence type="ECO:0000256" key="2">
    <source>
        <dbReference type="ARBA" id="ARBA00008239"/>
    </source>
</evidence>
<feature type="binding site" evidence="11">
    <location>
        <position position="93"/>
    </location>
    <ligand>
        <name>ATP</name>
        <dbReference type="ChEBI" id="CHEBI:30616"/>
    </ligand>
</feature>
<keyword evidence="6 10" id="KW-0346">Stress response</keyword>
<gene>
    <name evidence="10" type="primary">htpG</name>
    <name evidence="12" type="ORF">K678_10621</name>
</gene>
<evidence type="ECO:0000256" key="10">
    <source>
        <dbReference type="HAMAP-Rule" id="MF_00505"/>
    </source>
</evidence>
<feature type="binding site" evidence="11">
    <location>
        <position position="37"/>
    </location>
    <ligand>
        <name>ATP</name>
        <dbReference type="ChEBI" id="CHEBI:30616"/>
    </ligand>
</feature>
<comment type="subunit">
    <text evidence="10">Homodimer.</text>
</comment>
<keyword evidence="7 10" id="KW-0143">Chaperone</keyword>
<evidence type="ECO:0000256" key="4">
    <source>
        <dbReference type="ARBA" id="ARBA00022741"/>
    </source>
</evidence>
<comment type="caution">
    <text evidence="12">The sequence shown here is derived from an EMBL/GenBank/DDBJ whole genome shotgun (WGS) entry which is preliminary data.</text>
</comment>
<feature type="binding site" evidence="11">
    <location>
        <position position="99"/>
    </location>
    <ligand>
        <name>ATP</name>
        <dbReference type="ChEBI" id="CHEBI:30616"/>
    </ligand>
</feature>
<dbReference type="EMBL" id="AQPH01000038">
    <property type="protein sequence ID" value="EPY01480.1"/>
    <property type="molecule type" value="Genomic_DNA"/>
</dbReference>
<dbReference type="Pfam" id="PF13589">
    <property type="entry name" value="HATPase_c_3"/>
    <property type="match status" value="1"/>
</dbReference>
<evidence type="ECO:0000256" key="5">
    <source>
        <dbReference type="ARBA" id="ARBA00022840"/>
    </source>
</evidence>
<dbReference type="GO" id="GO:0005524">
    <property type="term" value="F:ATP binding"/>
    <property type="evidence" value="ECO:0007669"/>
    <property type="project" value="UniProtKB-UniRule"/>
</dbReference>
<dbReference type="InterPro" id="IPR019805">
    <property type="entry name" value="Heat_shock_protein_90_CS"/>
</dbReference>
<feature type="binding site" evidence="11">
    <location>
        <position position="327"/>
    </location>
    <ligand>
        <name>ATP</name>
        <dbReference type="ChEBI" id="CHEBI:30616"/>
    </ligand>
</feature>
<dbReference type="CDD" id="cd16927">
    <property type="entry name" value="HATPase_Hsp90-like"/>
    <property type="match status" value="1"/>
</dbReference>
<dbReference type="GO" id="GO:0140662">
    <property type="term" value="F:ATP-dependent protein folding chaperone"/>
    <property type="evidence" value="ECO:0007669"/>
    <property type="project" value="InterPro"/>
</dbReference>
<evidence type="ECO:0000256" key="7">
    <source>
        <dbReference type="ARBA" id="ARBA00023186"/>
    </source>
</evidence>
<comment type="subcellular location">
    <subcellularLocation>
        <location evidence="1 10">Cytoplasm</location>
    </subcellularLocation>
</comment>
<dbReference type="InterPro" id="IPR001404">
    <property type="entry name" value="Hsp90_fam"/>
</dbReference>
<dbReference type="PROSITE" id="PS00298">
    <property type="entry name" value="HSP90"/>
    <property type="match status" value="1"/>
</dbReference>
<feature type="binding site" evidence="11">
    <location>
        <begin position="100"/>
        <end position="101"/>
    </location>
    <ligand>
        <name>ATP</name>
        <dbReference type="ChEBI" id="CHEBI:30616"/>
    </ligand>
</feature>
<evidence type="ECO:0000256" key="1">
    <source>
        <dbReference type="ARBA" id="ARBA00004496"/>
    </source>
</evidence>
<evidence type="ECO:0000313" key="12">
    <source>
        <dbReference type="EMBL" id="EPY01480.1"/>
    </source>
</evidence>
<accession>S9TSG7</accession>
<feature type="region of interest" description="C" evidence="10">
    <location>
        <begin position="545"/>
        <end position="624"/>
    </location>
</feature>
<dbReference type="OrthoDB" id="9802640at2"/>
<comment type="similarity">
    <text evidence="2 10">Belongs to the heat shock protein 90 family.</text>
</comment>
<dbReference type="PATRIC" id="fig|1316936.3.peg.2116"/>
<dbReference type="Gene3D" id="3.30.230.80">
    <property type="match status" value="1"/>
</dbReference>
<evidence type="ECO:0000256" key="3">
    <source>
        <dbReference type="ARBA" id="ARBA00022490"/>
    </source>
</evidence>
<feature type="binding site" evidence="11">
    <location>
        <begin position="122"/>
        <end position="127"/>
    </location>
    <ligand>
        <name>ATP</name>
        <dbReference type="ChEBI" id="CHEBI:30616"/>
    </ligand>
</feature>
<keyword evidence="5 10" id="KW-0067">ATP-binding</keyword>